<gene>
    <name evidence="2" type="ORF">PK35_02230</name>
</gene>
<evidence type="ECO:0000313" key="2">
    <source>
        <dbReference type="EMBL" id="KJD34812.1"/>
    </source>
</evidence>
<dbReference type="InterPro" id="IPR052367">
    <property type="entry name" value="Thiosulfate_ST/Rhodanese-like"/>
</dbReference>
<dbReference type="STRING" id="1382798.PK35_02230"/>
<dbReference type="InterPro" id="IPR036873">
    <property type="entry name" value="Rhodanese-like_dom_sf"/>
</dbReference>
<dbReference type="Gene3D" id="3.40.250.10">
    <property type="entry name" value="Rhodanese-like domain"/>
    <property type="match status" value="1"/>
</dbReference>
<protein>
    <submittedName>
        <fullName evidence="2">Rhodanese</fullName>
    </submittedName>
</protein>
<evidence type="ECO:0000259" key="1">
    <source>
        <dbReference type="PROSITE" id="PS50206"/>
    </source>
</evidence>
<dbReference type="Pfam" id="PF00581">
    <property type="entry name" value="Rhodanese"/>
    <property type="match status" value="1"/>
</dbReference>
<accession>A0A0D7WAP7</accession>
<name>A0A0D7WAP7_9FLAO</name>
<comment type="caution">
    <text evidence="2">The sequence shown here is derived from an EMBL/GenBank/DDBJ whole genome shotgun (WGS) entry which is preliminary data.</text>
</comment>
<dbReference type="PROSITE" id="PS50206">
    <property type="entry name" value="RHODANESE_3"/>
    <property type="match status" value="1"/>
</dbReference>
<sequence length="115" mass="12995">MSIFSFLFGCSQQPKSVTVLDKSEFKSAMSSNNVQLVDVRTAVEYKSGHINNAINIDVFNHSKFIEAFNKLDKNKAVFVYCRSGKRSNKAAKKLDSLGFKTIYDLKGGYLNWIKN</sequence>
<dbReference type="PATRIC" id="fig|1382798.3.peg.450"/>
<dbReference type="PANTHER" id="PTHR45431:SF3">
    <property type="entry name" value="RHODANESE-LIKE DOMAIN-CONTAINING PROTEIN 15, CHLOROPLASTIC"/>
    <property type="match status" value="1"/>
</dbReference>
<dbReference type="InterPro" id="IPR001763">
    <property type="entry name" value="Rhodanese-like_dom"/>
</dbReference>
<dbReference type="OrthoDB" id="9808735at2"/>
<dbReference type="AlphaFoldDB" id="A0A0D7WAP7"/>
<dbReference type="SUPFAM" id="SSF52821">
    <property type="entry name" value="Rhodanese/Cell cycle control phosphatase"/>
    <property type="match status" value="1"/>
</dbReference>
<proteinExistence type="predicted"/>
<dbReference type="Proteomes" id="UP000032361">
    <property type="component" value="Unassembled WGS sequence"/>
</dbReference>
<evidence type="ECO:0000313" key="3">
    <source>
        <dbReference type="Proteomes" id="UP000032361"/>
    </source>
</evidence>
<dbReference type="EMBL" id="JTDV01000001">
    <property type="protein sequence ID" value="KJD34812.1"/>
    <property type="molecule type" value="Genomic_DNA"/>
</dbReference>
<dbReference type="SMART" id="SM00450">
    <property type="entry name" value="RHOD"/>
    <property type="match status" value="1"/>
</dbReference>
<dbReference type="PANTHER" id="PTHR45431">
    <property type="entry name" value="RHODANESE-LIKE DOMAIN-CONTAINING PROTEIN 15, CHLOROPLASTIC"/>
    <property type="match status" value="1"/>
</dbReference>
<reference evidence="2 3" key="1">
    <citation type="journal article" date="2015" name="Antonie Van Leeuwenhoek">
        <title>Tamlana nanhaiensis sp. nov., isolated from surface seawater collected from the South China Sea.</title>
        <authorList>
            <person name="Liu X."/>
            <person name="Lai Q."/>
            <person name="Du Y."/>
            <person name="Li G."/>
            <person name="Sun F."/>
            <person name="Shao Z."/>
        </authorList>
    </citation>
    <scope>NUCLEOTIDE SEQUENCE [LARGE SCALE GENOMIC DNA]</scope>
    <source>
        <strain evidence="2 3">FHC16</strain>
    </source>
</reference>
<keyword evidence="3" id="KW-1185">Reference proteome</keyword>
<organism evidence="2 3">
    <name type="scientific">Neotamlana nanhaiensis</name>
    <dbReference type="NCBI Taxonomy" id="1382798"/>
    <lineage>
        <taxon>Bacteria</taxon>
        <taxon>Pseudomonadati</taxon>
        <taxon>Bacteroidota</taxon>
        <taxon>Flavobacteriia</taxon>
        <taxon>Flavobacteriales</taxon>
        <taxon>Flavobacteriaceae</taxon>
        <taxon>Neotamlana</taxon>
    </lineage>
</organism>
<dbReference type="CDD" id="cd00158">
    <property type="entry name" value="RHOD"/>
    <property type="match status" value="1"/>
</dbReference>
<feature type="domain" description="Rhodanese" evidence="1">
    <location>
        <begin position="30"/>
        <end position="114"/>
    </location>
</feature>